<dbReference type="HOGENOM" id="CLU_040933_2_1_2"/>
<dbReference type="GO" id="GO:0015948">
    <property type="term" value="P:methanogenesis"/>
    <property type="evidence" value="ECO:0007669"/>
    <property type="project" value="UniProtKB-KW"/>
</dbReference>
<keyword evidence="3 8" id="KW-0808">Transferase</keyword>
<dbReference type="KEGG" id="mbw:MSBRW_3668"/>
<dbReference type="NCBIfam" id="NF004889">
    <property type="entry name" value="PRK06252.1"/>
    <property type="match status" value="1"/>
</dbReference>
<evidence type="ECO:0000256" key="1">
    <source>
        <dbReference type="ARBA" id="ARBA00001947"/>
    </source>
</evidence>
<protein>
    <submittedName>
        <fullName evidence="8">Methylcobalamin:coenzyme M methyltransferase, methanol-specific</fullName>
    </submittedName>
</protein>
<keyword evidence="6" id="KW-0484">Methanogenesis</keyword>
<dbReference type="GO" id="GO:0004853">
    <property type="term" value="F:uroporphyrinogen decarboxylase activity"/>
    <property type="evidence" value="ECO:0007669"/>
    <property type="project" value="InterPro"/>
</dbReference>
<evidence type="ECO:0000256" key="6">
    <source>
        <dbReference type="ARBA" id="ARBA00022994"/>
    </source>
</evidence>
<reference evidence="8 9" key="1">
    <citation type="submission" date="2014-07" db="EMBL/GenBank/DDBJ databases">
        <title>Methanogenic archaea and the global carbon cycle.</title>
        <authorList>
            <person name="Henriksen J.R."/>
            <person name="Luke J."/>
            <person name="Reinhart S."/>
            <person name="Benedict M.N."/>
            <person name="Youngblut N.D."/>
            <person name="Metcalf M.E."/>
            <person name="Whitaker R.J."/>
            <person name="Metcalf W.W."/>
        </authorList>
    </citation>
    <scope>NUCLEOTIDE SEQUENCE [LARGE SCALE GENOMIC DNA]</scope>
    <source>
        <strain evidence="8 9">Wiesmoor</strain>
    </source>
</reference>
<dbReference type="InterPro" id="IPR000257">
    <property type="entry name" value="Uroporphyrinogen_deCOase"/>
</dbReference>
<dbReference type="InterPro" id="IPR052024">
    <property type="entry name" value="Methanogen_methyltrans"/>
</dbReference>
<evidence type="ECO:0000256" key="3">
    <source>
        <dbReference type="ARBA" id="ARBA00022679"/>
    </source>
</evidence>
<dbReference type="PANTHER" id="PTHR47099">
    <property type="entry name" value="METHYLCOBAMIDE:COM METHYLTRANSFERASE MTBA"/>
    <property type="match status" value="1"/>
</dbReference>
<keyword evidence="5" id="KW-0862">Zinc</keyword>
<dbReference type="SUPFAM" id="SSF51726">
    <property type="entry name" value="UROD/MetE-like"/>
    <property type="match status" value="1"/>
</dbReference>
<evidence type="ECO:0000259" key="7">
    <source>
        <dbReference type="Pfam" id="PF01208"/>
    </source>
</evidence>
<feature type="domain" description="Uroporphyrinogen decarboxylase (URO-D)" evidence="7">
    <location>
        <begin position="8"/>
        <end position="339"/>
    </location>
</feature>
<dbReference type="NCBIfam" id="TIGR01463">
    <property type="entry name" value="mtaA_cmuA"/>
    <property type="match status" value="1"/>
</dbReference>
<evidence type="ECO:0000256" key="2">
    <source>
        <dbReference type="ARBA" id="ARBA00022603"/>
    </source>
</evidence>
<dbReference type="GO" id="GO:0046872">
    <property type="term" value="F:metal ion binding"/>
    <property type="evidence" value="ECO:0007669"/>
    <property type="project" value="UniProtKB-KW"/>
</dbReference>
<evidence type="ECO:0000313" key="8">
    <source>
        <dbReference type="EMBL" id="AKB52921.1"/>
    </source>
</evidence>
<dbReference type="PANTHER" id="PTHR47099:SF1">
    <property type="entry name" value="METHYLCOBAMIDE:COM METHYLTRANSFERASE MTBA"/>
    <property type="match status" value="1"/>
</dbReference>
<dbReference type="NCBIfam" id="NF040654">
    <property type="entry name" value="MtaA_Meth"/>
    <property type="match status" value="1"/>
</dbReference>
<dbReference type="Gene3D" id="3.20.20.210">
    <property type="match status" value="1"/>
</dbReference>
<sequence>MTMSEFTLKTRLLAALEGKPVDKVPVCSVTQTGIVELMDKVGAAWPEAHTNPELMAKLAIANYELSGLEAVRLPYCLTVLGEAMGCEINMGTKNRQPSVTASPYPKNLDGAVVPADLLQRNRIPAVLEAIKIVREKVGPDVPIIGGMEGPVTLASDLISVKSFMKWSIKKTDLFEQALDISAEAAIAYANAMVEAGADVIAIADPVASPDLMSPETFKQFLQSRLQKFSAGVNSVTVLHICGKVNAILSDMADCGFEGLSVEEKIGTAAEGKKIIGDRARLVGNISSPFTLLPGPIDKIKAEAKVALEGGIDVLAPGCGIAPMTPLENVKALVAARDEYYA</sequence>
<dbReference type="InterPro" id="IPR006360">
    <property type="entry name" value="Mtase_MtaA_CmuA"/>
</dbReference>
<dbReference type="InterPro" id="IPR038071">
    <property type="entry name" value="UROD/MetE-like_sf"/>
</dbReference>
<dbReference type="Pfam" id="PF01208">
    <property type="entry name" value="URO-D"/>
    <property type="match status" value="1"/>
</dbReference>
<dbReference type="PATRIC" id="fig|1434109.4.peg.4737"/>
<evidence type="ECO:0000256" key="5">
    <source>
        <dbReference type="ARBA" id="ARBA00022833"/>
    </source>
</evidence>
<keyword evidence="4" id="KW-0479">Metal-binding</keyword>
<evidence type="ECO:0000256" key="4">
    <source>
        <dbReference type="ARBA" id="ARBA00022723"/>
    </source>
</evidence>
<dbReference type="GO" id="GO:0006730">
    <property type="term" value="P:one-carbon metabolic process"/>
    <property type="evidence" value="ECO:0007669"/>
    <property type="project" value="InterPro"/>
</dbReference>
<organism evidence="8 9">
    <name type="scientific">Methanosarcina barkeri str. Wiesmoor</name>
    <dbReference type="NCBI Taxonomy" id="1434109"/>
    <lineage>
        <taxon>Archaea</taxon>
        <taxon>Methanobacteriati</taxon>
        <taxon>Methanobacteriota</taxon>
        <taxon>Stenosarchaea group</taxon>
        <taxon>Methanomicrobia</taxon>
        <taxon>Methanosarcinales</taxon>
        <taxon>Methanosarcinaceae</taxon>
        <taxon>Methanosarcina</taxon>
    </lineage>
</organism>
<name>A0A0E3LMF3_METBA</name>
<dbReference type="GO" id="GO:0006779">
    <property type="term" value="P:porphyrin-containing compound biosynthetic process"/>
    <property type="evidence" value="ECO:0007669"/>
    <property type="project" value="InterPro"/>
</dbReference>
<dbReference type="CDD" id="cd03307">
    <property type="entry name" value="Mta_CmuA_like"/>
    <property type="match status" value="1"/>
</dbReference>
<proteinExistence type="predicted"/>
<dbReference type="GO" id="GO:0032259">
    <property type="term" value="P:methylation"/>
    <property type="evidence" value="ECO:0007669"/>
    <property type="project" value="UniProtKB-KW"/>
</dbReference>
<dbReference type="AlphaFoldDB" id="A0A0E3LMF3"/>
<keyword evidence="2 8" id="KW-0489">Methyltransferase</keyword>
<dbReference type="EMBL" id="CP009526">
    <property type="protein sequence ID" value="AKB52921.1"/>
    <property type="molecule type" value="Genomic_DNA"/>
</dbReference>
<accession>A0A0E3LMF3</accession>
<comment type="cofactor">
    <cofactor evidence="1">
        <name>Zn(2+)</name>
        <dbReference type="ChEBI" id="CHEBI:29105"/>
    </cofactor>
</comment>
<dbReference type="GO" id="GO:0008168">
    <property type="term" value="F:methyltransferase activity"/>
    <property type="evidence" value="ECO:0007669"/>
    <property type="project" value="UniProtKB-KW"/>
</dbReference>
<evidence type="ECO:0000313" key="9">
    <source>
        <dbReference type="Proteomes" id="UP000033038"/>
    </source>
</evidence>
<dbReference type="Proteomes" id="UP000033038">
    <property type="component" value="Chromosome"/>
</dbReference>
<gene>
    <name evidence="8" type="ORF">MSBRW_3668</name>
</gene>